<feature type="domain" description="Fe-S metabolism associated" evidence="2">
    <location>
        <begin position="15"/>
        <end position="134"/>
    </location>
</feature>
<keyword evidence="4" id="KW-1185">Reference proteome</keyword>
<dbReference type="RefSeq" id="WP_286305102.1">
    <property type="nucleotide sequence ID" value="NZ_AP027741.1"/>
</dbReference>
<comment type="caution">
    <text evidence="3">The sequence shown here is derived from an EMBL/GenBank/DDBJ whole genome shotgun (WGS) entry which is preliminary data.</text>
</comment>
<evidence type="ECO:0000313" key="4">
    <source>
        <dbReference type="Proteomes" id="UP001501476"/>
    </source>
</evidence>
<sequence>MTSDTILDTQQQIVSDFELLGDWQQRYAYVIDLGKNLIKHSDSELQTEENRLYGCQSNVWLSSEYKDQKLFFTGTSDSVIVAGLMALLFKVYSGQSPKAILSHSLTFLNDTGLINNITSQRSTGLAYMVERIYETAQSQQRKSTSHHEKA</sequence>
<dbReference type="Proteomes" id="UP001501476">
    <property type="component" value="Unassembled WGS sequence"/>
</dbReference>
<reference evidence="3 4" key="1">
    <citation type="journal article" date="2019" name="Int. J. Syst. Evol. Microbiol.">
        <title>The Global Catalogue of Microorganisms (GCM) 10K type strain sequencing project: providing services to taxonomists for standard genome sequencing and annotation.</title>
        <authorList>
            <consortium name="The Broad Institute Genomics Platform"/>
            <consortium name="The Broad Institute Genome Sequencing Center for Infectious Disease"/>
            <person name="Wu L."/>
            <person name="Ma J."/>
        </authorList>
    </citation>
    <scope>NUCLEOTIDE SEQUENCE [LARGE SCALE GENOMIC DNA]</scope>
    <source>
        <strain evidence="3 4">JCM 6886</strain>
    </source>
</reference>
<protein>
    <submittedName>
        <fullName evidence="3">SufE family protein</fullName>
    </submittedName>
</protein>
<proteinExistence type="inferred from homology"/>
<evidence type="ECO:0000256" key="1">
    <source>
        <dbReference type="ARBA" id="ARBA00010282"/>
    </source>
</evidence>
<organism evidence="3 4">
    <name type="scientific">Methylophaga marina</name>
    <dbReference type="NCBI Taxonomy" id="45495"/>
    <lineage>
        <taxon>Bacteria</taxon>
        <taxon>Pseudomonadati</taxon>
        <taxon>Pseudomonadota</taxon>
        <taxon>Gammaproteobacteria</taxon>
        <taxon>Thiotrichales</taxon>
        <taxon>Piscirickettsiaceae</taxon>
        <taxon>Methylophaga</taxon>
    </lineage>
</organism>
<gene>
    <name evidence="3" type="ORF">GCM10008964_10310</name>
</gene>
<dbReference type="Pfam" id="PF02657">
    <property type="entry name" value="SufE"/>
    <property type="match status" value="1"/>
</dbReference>
<name>A0ABN0TFY0_9GAMM</name>
<comment type="similarity">
    <text evidence="1">Belongs to the SufE family.</text>
</comment>
<dbReference type="PANTHER" id="PTHR43597">
    <property type="entry name" value="SULFUR ACCEPTOR PROTEIN CSDE"/>
    <property type="match status" value="1"/>
</dbReference>
<accession>A0ABN0TFY0</accession>
<dbReference type="SUPFAM" id="SSF82649">
    <property type="entry name" value="SufE/NifU"/>
    <property type="match status" value="1"/>
</dbReference>
<dbReference type="InterPro" id="IPR003808">
    <property type="entry name" value="Fe-S_metab-assoc_dom"/>
</dbReference>
<dbReference type="Gene3D" id="3.90.1010.10">
    <property type="match status" value="1"/>
</dbReference>
<dbReference type="EMBL" id="BAAADG010000003">
    <property type="protein sequence ID" value="GAA0220700.1"/>
    <property type="molecule type" value="Genomic_DNA"/>
</dbReference>
<dbReference type="PANTHER" id="PTHR43597:SF5">
    <property type="entry name" value="SUFE-LIKE PROTEIN 2, CHLOROPLASTIC"/>
    <property type="match status" value="1"/>
</dbReference>
<evidence type="ECO:0000313" key="3">
    <source>
        <dbReference type="EMBL" id="GAA0220700.1"/>
    </source>
</evidence>
<evidence type="ECO:0000259" key="2">
    <source>
        <dbReference type="Pfam" id="PF02657"/>
    </source>
</evidence>